<dbReference type="GO" id="GO:0043139">
    <property type="term" value="F:5'-3' DNA helicase activity"/>
    <property type="evidence" value="ECO:0007669"/>
    <property type="project" value="UniProtKB-EC"/>
</dbReference>
<dbReference type="PANTHER" id="PTHR10492:SF57">
    <property type="entry name" value="ATP-DEPENDENT DNA HELICASE"/>
    <property type="match status" value="1"/>
</dbReference>
<evidence type="ECO:0000313" key="4">
    <source>
        <dbReference type="EMBL" id="MBW0464264.1"/>
    </source>
</evidence>
<feature type="domain" description="DNA helicase Pif1-like 2B" evidence="3">
    <location>
        <begin position="291"/>
        <end position="335"/>
    </location>
</feature>
<proteinExistence type="inferred from homology"/>
<keyword evidence="1" id="KW-0233">DNA recombination</keyword>
<evidence type="ECO:0000313" key="5">
    <source>
        <dbReference type="Proteomes" id="UP000765509"/>
    </source>
</evidence>
<keyword evidence="1" id="KW-0234">DNA repair</keyword>
<dbReference type="InterPro" id="IPR010285">
    <property type="entry name" value="DNA_helicase_pif1-like_DEAD"/>
</dbReference>
<sequence length="451" mass="49900">MQVLMFIDGLGGSGKTYLLNTIIQQWKERNSTVVAACSSGIAAFLLIGGRTAHSKFGIPLRPTPDSTCSWLPTDPKGKFLYSINLIIWDEITFQNRYSVEAVERSLRDLKQVERPFGGISVIFAGHFRQILPVVKGGSIYDQASLSIKKSALCNLLDKKELDINLRICTDSPDGEINKGYSQWILHVGNGTWQENDVGQIELDGIDHLFNPSRDYAVKQVMAFVYKDLQARINLKSVGELCSYFEGRGIVSPLNVDIHTINQTLPDLIPGRKNQSKSMDHMEEGPLSLSEEVLNGINPPGFPPHILQLKNKIPVILLQNLNTSKGLVNGTRLLVCKISKHALSCKIMTGTRRGQDVGITKIKLTYEDDEKLGITFTRYQLPITLPLVITINKSQGQSFDTVGVYSETSVFSHGQLYVALSRSRNVPGIFLGGVGPSSQRDTTNIVCRNILV</sequence>
<feature type="domain" description="DNA helicase Pif1-like DEAD-box helicase" evidence="2">
    <location>
        <begin position="4"/>
        <end position="196"/>
    </location>
</feature>
<keyword evidence="1" id="KW-0547">Nucleotide-binding</keyword>
<accession>A0A9Q3BF02</accession>
<dbReference type="GO" id="GO:0000723">
    <property type="term" value="P:telomere maintenance"/>
    <property type="evidence" value="ECO:0007669"/>
    <property type="project" value="InterPro"/>
</dbReference>
<evidence type="ECO:0000259" key="3">
    <source>
        <dbReference type="Pfam" id="PF21530"/>
    </source>
</evidence>
<dbReference type="Proteomes" id="UP000765509">
    <property type="component" value="Unassembled WGS sequence"/>
</dbReference>
<dbReference type="InterPro" id="IPR027417">
    <property type="entry name" value="P-loop_NTPase"/>
</dbReference>
<comment type="cofactor">
    <cofactor evidence="1">
        <name>Mg(2+)</name>
        <dbReference type="ChEBI" id="CHEBI:18420"/>
    </cofactor>
</comment>
<dbReference type="SUPFAM" id="SSF52540">
    <property type="entry name" value="P-loop containing nucleoside triphosphate hydrolases"/>
    <property type="match status" value="2"/>
</dbReference>
<dbReference type="Gene3D" id="3.40.50.300">
    <property type="entry name" value="P-loop containing nucleotide triphosphate hydrolases"/>
    <property type="match status" value="1"/>
</dbReference>
<dbReference type="EC" id="5.6.2.3" evidence="1"/>
<comment type="caution">
    <text evidence="4">The sequence shown here is derived from an EMBL/GenBank/DDBJ whole genome shotgun (WGS) entry which is preliminary data.</text>
</comment>
<dbReference type="GO" id="GO:0006281">
    <property type="term" value="P:DNA repair"/>
    <property type="evidence" value="ECO:0007669"/>
    <property type="project" value="UniProtKB-KW"/>
</dbReference>
<keyword evidence="1" id="KW-0378">Hydrolase</keyword>
<organism evidence="4 5">
    <name type="scientific">Austropuccinia psidii MF-1</name>
    <dbReference type="NCBI Taxonomy" id="1389203"/>
    <lineage>
        <taxon>Eukaryota</taxon>
        <taxon>Fungi</taxon>
        <taxon>Dikarya</taxon>
        <taxon>Basidiomycota</taxon>
        <taxon>Pucciniomycotina</taxon>
        <taxon>Pucciniomycetes</taxon>
        <taxon>Pucciniales</taxon>
        <taxon>Sphaerophragmiaceae</taxon>
        <taxon>Austropuccinia</taxon>
    </lineage>
</organism>
<dbReference type="OrthoDB" id="3353471at2759"/>
<keyword evidence="5" id="KW-1185">Reference proteome</keyword>
<dbReference type="GO" id="GO:0006310">
    <property type="term" value="P:DNA recombination"/>
    <property type="evidence" value="ECO:0007669"/>
    <property type="project" value="UniProtKB-KW"/>
</dbReference>
<dbReference type="GO" id="GO:0016787">
    <property type="term" value="F:hydrolase activity"/>
    <property type="evidence" value="ECO:0007669"/>
    <property type="project" value="UniProtKB-KW"/>
</dbReference>
<evidence type="ECO:0000259" key="2">
    <source>
        <dbReference type="Pfam" id="PF05970"/>
    </source>
</evidence>
<dbReference type="Pfam" id="PF21530">
    <property type="entry name" value="Pif1_2B_dom"/>
    <property type="match status" value="1"/>
</dbReference>
<dbReference type="InterPro" id="IPR049163">
    <property type="entry name" value="Pif1-like_2B_dom"/>
</dbReference>
<comment type="similarity">
    <text evidence="1">Belongs to the helicase family.</text>
</comment>
<keyword evidence="1" id="KW-0347">Helicase</keyword>
<reference evidence="4" key="1">
    <citation type="submission" date="2021-03" db="EMBL/GenBank/DDBJ databases">
        <title>Draft genome sequence of rust myrtle Austropuccinia psidii MF-1, a brazilian biotype.</title>
        <authorList>
            <person name="Quecine M.C."/>
            <person name="Pachon D.M.R."/>
            <person name="Bonatelli M.L."/>
            <person name="Correr F.H."/>
            <person name="Franceschini L.M."/>
            <person name="Leite T.F."/>
            <person name="Margarido G.R.A."/>
            <person name="Almeida C.A."/>
            <person name="Ferrarezi J.A."/>
            <person name="Labate C.A."/>
        </authorList>
    </citation>
    <scope>NUCLEOTIDE SEQUENCE</scope>
    <source>
        <strain evidence="4">MF-1</strain>
    </source>
</reference>
<protein>
    <recommendedName>
        <fullName evidence="1">ATP-dependent DNA helicase</fullName>
        <ecNumber evidence="1">5.6.2.3</ecNumber>
    </recommendedName>
</protein>
<comment type="catalytic activity">
    <reaction evidence="1">
        <text>ATP + H2O = ADP + phosphate + H(+)</text>
        <dbReference type="Rhea" id="RHEA:13065"/>
        <dbReference type="ChEBI" id="CHEBI:15377"/>
        <dbReference type="ChEBI" id="CHEBI:15378"/>
        <dbReference type="ChEBI" id="CHEBI:30616"/>
        <dbReference type="ChEBI" id="CHEBI:43474"/>
        <dbReference type="ChEBI" id="CHEBI:456216"/>
        <dbReference type="EC" id="5.6.2.3"/>
    </reaction>
</comment>
<gene>
    <name evidence="4" type="ORF">O181_003979</name>
</gene>
<dbReference type="AlphaFoldDB" id="A0A9Q3BF02"/>
<dbReference type="EMBL" id="AVOT02000742">
    <property type="protein sequence ID" value="MBW0464264.1"/>
    <property type="molecule type" value="Genomic_DNA"/>
</dbReference>
<evidence type="ECO:0000256" key="1">
    <source>
        <dbReference type="RuleBase" id="RU363044"/>
    </source>
</evidence>
<dbReference type="Pfam" id="PF05970">
    <property type="entry name" value="PIF1"/>
    <property type="match status" value="1"/>
</dbReference>
<dbReference type="GO" id="GO:0005524">
    <property type="term" value="F:ATP binding"/>
    <property type="evidence" value="ECO:0007669"/>
    <property type="project" value="UniProtKB-KW"/>
</dbReference>
<dbReference type="CDD" id="cd18809">
    <property type="entry name" value="SF1_C_RecD"/>
    <property type="match status" value="1"/>
</dbReference>
<name>A0A9Q3BF02_9BASI</name>
<keyword evidence="1" id="KW-0067">ATP-binding</keyword>
<keyword evidence="1" id="KW-0227">DNA damage</keyword>
<dbReference type="PANTHER" id="PTHR10492">
    <property type="match status" value="1"/>
</dbReference>